<dbReference type="GO" id="GO:0016788">
    <property type="term" value="F:hydrolase activity, acting on ester bonds"/>
    <property type="evidence" value="ECO:0007669"/>
    <property type="project" value="InterPro"/>
</dbReference>
<dbReference type="SUPFAM" id="SSF53187">
    <property type="entry name" value="Zn-dependent exopeptidases"/>
    <property type="match status" value="1"/>
</dbReference>
<dbReference type="PANTHER" id="PTHR37326">
    <property type="entry name" value="BLL3975 PROTEIN"/>
    <property type="match status" value="1"/>
</dbReference>
<evidence type="ECO:0000259" key="5">
    <source>
        <dbReference type="Pfam" id="PF24827"/>
    </source>
</evidence>
<comment type="caution">
    <text evidence="6">The sequence shown here is derived from an EMBL/GenBank/DDBJ whole genome shotgun (WGS) entry which is preliminary data.</text>
</comment>
<dbReference type="GO" id="GO:0016811">
    <property type="term" value="F:hydrolase activity, acting on carbon-nitrogen (but not peptide) bonds, in linear amides"/>
    <property type="evidence" value="ECO:0007669"/>
    <property type="project" value="InterPro"/>
</dbReference>
<dbReference type="Gene3D" id="3.40.630.10">
    <property type="entry name" value="Zn peptidases"/>
    <property type="match status" value="1"/>
</dbReference>
<dbReference type="EMBL" id="JANIBC010000019">
    <property type="protein sequence ID" value="MCQ8186449.1"/>
    <property type="molecule type" value="Genomic_DNA"/>
</dbReference>
<keyword evidence="4" id="KW-0862">Zinc</keyword>
<evidence type="ECO:0000256" key="4">
    <source>
        <dbReference type="ARBA" id="ARBA00022833"/>
    </source>
</evidence>
<dbReference type="InterPro" id="IPR053138">
    <property type="entry name" value="N-alpha-Ac-DABA_deacetylase"/>
</dbReference>
<dbReference type="PANTHER" id="PTHR37326:SF2">
    <property type="entry name" value="SUCCINYLGLUTAMATE DESUCCINYLASE_ASPARTOACYLASE FAMILY PROTEIN"/>
    <property type="match status" value="1"/>
</dbReference>
<proteinExistence type="predicted"/>
<evidence type="ECO:0000256" key="3">
    <source>
        <dbReference type="ARBA" id="ARBA00022801"/>
    </source>
</evidence>
<dbReference type="Proteomes" id="UP001142610">
    <property type="component" value="Unassembled WGS sequence"/>
</dbReference>
<keyword evidence="7" id="KW-1185">Reference proteome</keyword>
<evidence type="ECO:0000256" key="1">
    <source>
        <dbReference type="ARBA" id="ARBA00001947"/>
    </source>
</evidence>
<keyword evidence="3" id="KW-0378">Hydrolase</keyword>
<dbReference type="AlphaFoldDB" id="A0A9X2RIV1"/>
<sequence>MLASRPDFIIGHDRVAPGTRQVVDLPLSLLADHTQIHMDAEVLHGERGGPVAFVSAAIHGDEIIGVEIVRQLAQRIDIQDVCGTVILVPVVNTYGFISLSRYLPDRRDLNRSFPGTAGGSLASQLAHTFMKEIVRRSAFGIDLHSGAVHRENLPQIRADLESDEVRAMAEAFAAPVMLSSKLRDGSLREAACETGCNVLLYEAGEALRFEGQAVTTGVEGVLRVLSHRGVLKAAHPPKPGMPSAEAMSSYWTRASMGGLFRTAKKLGERVAEDEVIGAISDPLGKVNQTIRAREGGIVIGLLNMPVVNRGDALMHIATLDAASSLSAVTRGALEDDPLYEGMDSTI</sequence>
<evidence type="ECO:0000313" key="6">
    <source>
        <dbReference type="EMBL" id="MCQ8186449.1"/>
    </source>
</evidence>
<evidence type="ECO:0000256" key="2">
    <source>
        <dbReference type="ARBA" id="ARBA00022723"/>
    </source>
</evidence>
<reference evidence="6" key="1">
    <citation type="submission" date="2022-07" db="EMBL/GenBank/DDBJ databases">
        <title>Parvularcula maris sp. nov., an algicidal bacterium isolated from seawater.</title>
        <authorList>
            <person name="Li F."/>
        </authorList>
    </citation>
    <scope>NUCLEOTIDE SEQUENCE</scope>
    <source>
        <strain evidence="6">BGMRC 0090</strain>
    </source>
</reference>
<dbReference type="InterPro" id="IPR043795">
    <property type="entry name" value="N-alpha-Ac-DABA-like"/>
</dbReference>
<evidence type="ECO:0000313" key="7">
    <source>
        <dbReference type="Proteomes" id="UP001142610"/>
    </source>
</evidence>
<dbReference type="GO" id="GO:0046872">
    <property type="term" value="F:metal ion binding"/>
    <property type="evidence" value="ECO:0007669"/>
    <property type="project" value="UniProtKB-KW"/>
</dbReference>
<organism evidence="6 7">
    <name type="scientific">Parvularcula maris</name>
    <dbReference type="NCBI Taxonomy" id="2965077"/>
    <lineage>
        <taxon>Bacteria</taxon>
        <taxon>Pseudomonadati</taxon>
        <taxon>Pseudomonadota</taxon>
        <taxon>Alphaproteobacteria</taxon>
        <taxon>Parvularculales</taxon>
        <taxon>Parvularculaceae</taxon>
        <taxon>Parvularcula</taxon>
    </lineage>
</organism>
<feature type="domain" description="Succinylglutamate desuccinylase/Aspartoacylase catalytic" evidence="5">
    <location>
        <begin position="50"/>
        <end position="227"/>
    </location>
</feature>
<dbReference type="Pfam" id="PF24827">
    <property type="entry name" value="AstE_AspA_cat"/>
    <property type="match status" value="1"/>
</dbReference>
<protein>
    <submittedName>
        <fullName evidence="6">Succinylglutamate desuccinylase/aspartoacylase family protein</fullName>
    </submittedName>
</protein>
<gene>
    <name evidence="6" type="ORF">NOG11_13790</name>
</gene>
<dbReference type="RefSeq" id="WP_256620373.1">
    <property type="nucleotide sequence ID" value="NZ_JANIBC010000019.1"/>
</dbReference>
<comment type="cofactor">
    <cofactor evidence="1">
        <name>Zn(2+)</name>
        <dbReference type="ChEBI" id="CHEBI:29105"/>
    </cofactor>
</comment>
<dbReference type="PIRSF" id="PIRSF039012">
    <property type="entry name" value="ASP"/>
    <property type="match status" value="1"/>
</dbReference>
<dbReference type="InterPro" id="IPR055438">
    <property type="entry name" value="AstE_AspA_cat"/>
</dbReference>
<accession>A0A9X2RIV1</accession>
<keyword evidence="2" id="KW-0479">Metal-binding</keyword>
<dbReference type="CDD" id="cd06251">
    <property type="entry name" value="M14_ASTE_ASPA-like"/>
    <property type="match status" value="1"/>
</dbReference>
<name>A0A9X2RIV1_9PROT</name>